<evidence type="ECO:0000256" key="3">
    <source>
        <dbReference type="ARBA" id="ARBA00011245"/>
    </source>
</evidence>
<evidence type="ECO:0000313" key="18">
    <source>
        <dbReference type="Proteomes" id="UP001501475"/>
    </source>
</evidence>
<keyword evidence="7" id="KW-0808">Transferase</keyword>
<dbReference type="InterPro" id="IPR011009">
    <property type="entry name" value="Kinase-like_dom_sf"/>
</dbReference>
<keyword evidence="10" id="KW-0067">ATP-binding</keyword>
<gene>
    <name evidence="17" type="ORF">GCM10009810_05480</name>
</gene>
<feature type="domain" description="Aminoglycoside phosphotransferase" evidence="15">
    <location>
        <begin position="235"/>
        <end position="401"/>
    </location>
</feature>
<evidence type="ECO:0000256" key="4">
    <source>
        <dbReference type="ARBA" id="ARBA00011962"/>
    </source>
</evidence>
<reference evidence="17 18" key="1">
    <citation type="journal article" date="2019" name="Int. J. Syst. Evol. Microbiol.">
        <title>The Global Catalogue of Microorganisms (GCM) 10K type strain sequencing project: providing services to taxonomists for standard genome sequencing and annotation.</title>
        <authorList>
            <consortium name="The Broad Institute Genomics Platform"/>
            <consortium name="The Broad Institute Genome Sequencing Center for Infectious Disease"/>
            <person name="Wu L."/>
            <person name="Ma J."/>
        </authorList>
    </citation>
    <scope>NUCLEOTIDE SEQUENCE [LARGE SCALE GENOMIC DNA]</scope>
    <source>
        <strain evidence="17 18">JCM 15591</strain>
    </source>
</reference>
<feature type="domain" description="Maltokinase N-terminal cap" evidence="16">
    <location>
        <begin position="21"/>
        <end position="108"/>
    </location>
</feature>
<evidence type="ECO:0000256" key="6">
    <source>
        <dbReference type="ARBA" id="ARBA00022600"/>
    </source>
</evidence>
<dbReference type="Pfam" id="PF01636">
    <property type="entry name" value="APH"/>
    <property type="match status" value="1"/>
</dbReference>
<comment type="catalytic activity">
    <reaction evidence="14">
        <text>D-maltose + ATP = alpha-maltose 1-phosphate + ADP + H(+)</text>
        <dbReference type="Rhea" id="RHEA:31915"/>
        <dbReference type="ChEBI" id="CHEBI:15378"/>
        <dbReference type="ChEBI" id="CHEBI:17306"/>
        <dbReference type="ChEBI" id="CHEBI:30616"/>
        <dbReference type="ChEBI" id="CHEBI:63576"/>
        <dbReference type="ChEBI" id="CHEBI:456216"/>
        <dbReference type="EC" id="2.7.1.175"/>
    </reaction>
</comment>
<dbReference type="RefSeq" id="WP_344061754.1">
    <property type="nucleotide sequence ID" value="NZ_BAAAPN010000015.1"/>
</dbReference>
<comment type="caution">
    <text evidence="17">The sequence shown here is derived from an EMBL/GenBank/DDBJ whole genome shotgun (WGS) entry which is preliminary data.</text>
</comment>
<evidence type="ECO:0000259" key="16">
    <source>
        <dbReference type="Pfam" id="PF18085"/>
    </source>
</evidence>
<evidence type="ECO:0000256" key="8">
    <source>
        <dbReference type="ARBA" id="ARBA00022741"/>
    </source>
</evidence>
<keyword evidence="8" id="KW-0547">Nucleotide-binding</keyword>
<dbReference type="InterPro" id="IPR002575">
    <property type="entry name" value="Aminoglycoside_PTrfase"/>
</dbReference>
<protein>
    <recommendedName>
        <fullName evidence="5">Maltokinase</fullName>
        <ecNumber evidence="4">2.7.1.175</ecNumber>
    </recommendedName>
    <alternativeName>
        <fullName evidence="13">Maltose-1-phosphate synthase</fullName>
    </alternativeName>
</protein>
<comment type="similarity">
    <text evidence="2">Belongs to the aminoglycoside phosphotransferase family.</text>
</comment>
<keyword evidence="18" id="KW-1185">Reference proteome</keyword>
<sequence>MALLHKGASISPAKKDAIAAWIGSQRWYAAKGRTPALRPLFAWRLDDPEGEVGIETFVIADDATSPPIVYQVPLTYRGAPLGGADAALVGVVEHSVLGTRYVYDAPHDPVYAAQLFALAIGEVEAASSSITDAVEPAVNGIGMGTRGWRLTESRVLSGEQSNTSIIGMAVDADGEPQPVIIKVFRALADGRNPDVELQGVLAAAGSTRVPASLGAVAGSWPEAGKPGRKAAPDAGVATGHLAFAQEFLPGAQDAWREALVAAGHGTDFAAGARTLGDATAEVHSLLAERLPTEPADPDRVAETIAEMRSRAAAAVAEAPQLASRADAIDAVYDAAAQADWPAFQRIHGDYHLGQVLHVPERGWVLLDFEGEPLRPLAERTRTDQPLRDVAGMLRSFDYAGGSVEQSTRGHSARDWVENAQQAFMDGYAARAGHDPRDAQALLFAYLVDKALYEVVYEVRNRPDWIGIPLTALDRLLPDAGQTKEDQP</sequence>
<dbReference type="InterPro" id="IPR040999">
    <property type="entry name" value="Mak_N_cap"/>
</dbReference>
<evidence type="ECO:0000256" key="13">
    <source>
        <dbReference type="ARBA" id="ARBA00031251"/>
    </source>
</evidence>
<dbReference type="Gene3D" id="3.90.1200.10">
    <property type="match status" value="1"/>
</dbReference>
<evidence type="ECO:0000256" key="10">
    <source>
        <dbReference type="ARBA" id="ARBA00022840"/>
    </source>
</evidence>
<evidence type="ECO:0000256" key="9">
    <source>
        <dbReference type="ARBA" id="ARBA00022777"/>
    </source>
</evidence>
<name>A0ABN2K4B6_9MICO</name>
<organism evidence="17 18">
    <name type="scientific">Nostocoides vanveenii</name>
    <dbReference type="NCBI Taxonomy" id="330835"/>
    <lineage>
        <taxon>Bacteria</taxon>
        <taxon>Bacillati</taxon>
        <taxon>Actinomycetota</taxon>
        <taxon>Actinomycetes</taxon>
        <taxon>Micrococcales</taxon>
        <taxon>Intrasporangiaceae</taxon>
        <taxon>Nostocoides</taxon>
    </lineage>
</organism>
<keyword evidence="9" id="KW-0418">Kinase</keyword>
<evidence type="ECO:0000256" key="14">
    <source>
        <dbReference type="ARBA" id="ARBA00049067"/>
    </source>
</evidence>
<dbReference type="SUPFAM" id="SSF56112">
    <property type="entry name" value="Protein kinase-like (PK-like)"/>
    <property type="match status" value="1"/>
</dbReference>
<evidence type="ECO:0000259" key="15">
    <source>
        <dbReference type="Pfam" id="PF01636"/>
    </source>
</evidence>
<keyword evidence="6" id="KW-0321">Glycogen metabolism</keyword>
<dbReference type="EC" id="2.7.1.175" evidence="4"/>
<evidence type="ECO:0000256" key="7">
    <source>
        <dbReference type="ARBA" id="ARBA00022679"/>
    </source>
</evidence>
<evidence type="ECO:0000313" key="17">
    <source>
        <dbReference type="EMBL" id="GAA1747800.1"/>
    </source>
</evidence>
<evidence type="ECO:0000256" key="11">
    <source>
        <dbReference type="ARBA" id="ARBA00023056"/>
    </source>
</evidence>
<evidence type="ECO:0000256" key="12">
    <source>
        <dbReference type="ARBA" id="ARBA00023277"/>
    </source>
</evidence>
<evidence type="ECO:0000256" key="2">
    <source>
        <dbReference type="ARBA" id="ARBA00006219"/>
    </source>
</evidence>
<comment type="pathway">
    <text evidence="1">Glycan biosynthesis; glycogen biosynthesis.</text>
</comment>
<evidence type="ECO:0000256" key="1">
    <source>
        <dbReference type="ARBA" id="ARBA00004964"/>
    </source>
</evidence>
<dbReference type="Proteomes" id="UP001501475">
    <property type="component" value="Unassembled WGS sequence"/>
</dbReference>
<keyword evidence="11" id="KW-0320">Glycogen biosynthesis</keyword>
<evidence type="ECO:0000256" key="5">
    <source>
        <dbReference type="ARBA" id="ARBA00013882"/>
    </source>
</evidence>
<dbReference type="Pfam" id="PF18085">
    <property type="entry name" value="Mak_N_cap"/>
    <property type="match status" value="1"/>
</dbReference>
<proteinExistence type="inferred from homology"/>
<keyword evidence="12" id="KW-0119">Carbohydrate metabolism</keyword>
<dbReference type="EMBL" id="BAAAPN010000015">
    <property type="protein sequence ID" value="GAA1747800.1"/>
    <property type="molecule type" value="Genomic_DNA"/>
</dbReference>
<comment type="subunit">
    <text evidence="3">Monomer.</text>
</comment>
<accession>A0ABN2K4B6</accession>